<gene>
    <name evidence="1" type="ORF">g.58388</name>
</gene>
<reference evidence="1" key="1">
    <citation type="submission" date="2015-11" db="EMBL/GenBank/DDBJ databases">
        <title>De novo transcriptome assembly of four potential Pierce s Disease insect vectors from Arizona vineyards.</title>
        <authorList>
            <person name="Tassone E.E."/>
        </authorList>
    </citation>
    <scope>NUCLEOTIDE SEQUENCE</scope>
</reference>
<dbReference type="AlphaFoldDB" id="A0A1B6JDD8"/>
<sequence length="111" mass="12773">EAEAHGPASTSILMNFGLKDSQYFLQHFPGASDFEKFVLFFSIAEVGLEVETLIKDEIMKHLKSSNHAYLKMCVMQLFKCRDIDSILRILEKHFGNKELLFRLNLHNIING</sequence>
<feature type="non-terminal residue" evidence="1">
    <location>
        <position position="111"/>
    </location>
</feature>
<organism evidence="1">
    <name type="scientific">Homalodisca liturata</name>
    <dbReference type="NCBI Taxonomy" id="320908"/>
    <lineage>
        <taxon>Eukaryota</taxon>
        <taxon>Metazoa</taxon>
        <taxon>Ecdysozoa</taxon>
        <taxon>Arthropoda</taxon>
        <taxon>Hexapoda</taxon>
        <taxon>Insecta</taxon>
        <taxon>Pterygota</taxon>
        <taxon>Neoptera</taxon>
        <taxon>Paraneoptera</taxon>
        <taxon>Hemiptera</taxon>
        <taxon>Auchenorrhyncha</taxon>
        <taxon>Membracoidea</taxon>
        <taxon>Cicadellidae</taxon>
        <taxon>Cicadellinae</taxon>
        <taxon>Proconiini</taxon>
        <taxon>Homalodisca</taxon>
    </lineage>
</organism>
<proteinExistence type="predicted"/>
<accession>A0A1B6JDD8</accession>
<feature type="non-terminal residue" evidence="1">
    <location>
        <position position="1"/>
    </location>
</feature>
<name>A0A1B6JDD8_9HEMI</name>
<dbReference type="EMBL" id="GECU01010395">
    <property type="protein sequence ID" value="JAS97311.1"/>
    <property type="molecule type" value="Transcribed_RNA"/>
</dbReference>
<evidence type="ECO:0000313" key="1">
    <source>
        <dbReference type="EMBL" id="JAS97311.1"/>
    </source>
</evidence>
<protein>
    <submittedName>
        <fullName evidence="1">Uncharacterized protein</fullName>
    </submittedName>
</protein>